<feature type="transmembrane region" description="Helical" evidence="9">
    <location>
        <begin position="426"/>
        <end position="448"/>
    </location>
</feature>
<dbReference type="GO" id="GO:0005794">
    <property type="term" value="C:Golgi apparatus"/>
    <property type="evidence" value="ECO:0007669"/>
    <property type="project" value="TreeGrafter"/>
</dbReference>
<feature type="transmembrane region" description="Helical" evidence="9">
    <location>
        <begin position="535"/>
        <end position="555"/>
    </location>
</feature>
<dbReference type="STRING" id="195883.A0A482WG24"/>
<evidence type="ECO:0000256" key="2">
    <source>
        <dbReference type="ARBA" id="ARBA00022448"/>
    </source>
</evidence>
<dbReference type="SUPFAM" id="SSF54631">
    <property type="entry name" value="CBS-domain pair"/>
    <property type="match status" value="1"/>
</dbReference>
<evidence type="ECO:0000256" key="4">
    <source>
        <dbReference type="ARBA" id="ARBA00022989"/>
    </source>
</evidence>
<evidence type="ECO:0000256" key="6">
    <source>
        <dbReference type="ARBA" id="ARBA00023136"/>
    </source>
</evidence>
<organism evidence="12 13">
    <name type="scientific">Laodelphax striatellus</name>
    <name type="common">Small brown planthopper</name>
    <name type="synonym">Delphax striatella</name>
    <dbReference type="NCBI Taxonomy" id="195883"/>
    <lineage>
        <taxon>Eukaryota</taxon>
        <taxon>Metazoa</taxon>
        <taxon>Ecdysozoa</taxon>
        <taxon>Arthropoda</taxon>
        <taxon>Hexapoda</taxon>
        <taxon>Insecta</taxon>
        <taxon>Pterygota</taxon>
        <taxon>Neoptera</taxon>
        <taxon>Paraneoptera</taxon>
        <taxon>Hemiptera</taxon>
        <taxon>Auchenorrhyncha</taxon>
        <taxon>Fulgoroidea</taxon>
        <taxon>Delphacidae</taxon>
        <taxon>Criomorphinae</taxon>
        <taxon>Laodelphax</taxon>
    </lineage>
</organism>
<feature type="transmembrane region" description="Helical" evidence="9">
    <location>
        <begin position="166"/>
        <end position="190"/>
    </location>
</feature>
<dbReference type="FunFam" id="3.90.1280.20:FF:000003">
    <property type="entry name" value="Chloride channel protein"/>
    <property type="match status" value="1"/>
</dbReference>
<dbReference type="OrthoDB" id="44789at2759"/>
<evidence type="ECO:0000313" key="12">
    <source>
        <dbReference type="EMBL" id="RZF32418.1"/>
    </source>
</evidence>
<dbReference type="FunCoup" id="A0A482WG24">
    <property type="interactions" value="1074"/>
</dbReference>
<evidence type="ECO:0000256" key="8">
    <source>
        <dbReference type="PROSITE-ProRule" id="PRU00703"/>
    </source>
</evidence>
<dbReference type="CDD" id="cd04591">
    <property type="entry name" value="CBS_pair_voltage-gated_CLC_euk_bac"/>
    <property type="match status" value="1"/>
</dbReference>
<dbReference type="PANTHER" id="PTHR45711">
    <property type="entry name" value="CHLORIDE CHANNEL PROTEIN"/>
    <property type="match status" value="1"/>
</dbReference>
<keyword evidence="4 9" id="KW-1133">Transmembrane helix</keyword>
<evidence type="ECO:0000259" key="11">
    <source>
        <dbReference type="PROSITE" id="PS51371"/>
    </source>
</evidence>
<evidence type="ECO:0000256" key="9">
    <source>
        <dbReference type="RuleBase" id="RU361221"/>
    </source>
</evidence>
<feature type="transmembrane region" description="Helical" evidence="9">
    <location>
        <begin position="353"/>
        <end position="377"/>
    </location>
</feature>
<keyword evidence="6 9" id="KW-0472">Membrane</keyword>
<gene>
    <name evidence="12" type="ORF">LSTR_LSTR001882</name>
</gene>
<feature type="transmembrane region" description="Helical" evidence="9">
    <location>
        <begin position="609"/>
        <end position="635"/>
    </location>
</feature>
<dbReference type="GO" id="GO:0010008">
    <property type="term" value="C:endosome membrane"/>
    <property type="evidence" value="ECO:0007669"/>
    <property type="project" value="UniProtKB-SubCell"/>
</dbReference>
<keyword evidence="13" id="KW-1185">Reference proteome</keyword>
<protein>
    <recommendedName>
        <fullName evidence="9">Chloride channel protein</fullName>
    </recommendedName>
</protein>
<comment type="caution">
    <text evidence="12">The sequence shown here is derived from an EMBL/GenBank/DDBJ whole genome shotgun (WGS) entry which is preliminary data.</text>
</comment>
<proteinExistence type="inferred from homology"/>
<feature type="domain" description="CBS" evidence="11">
    <location>
        <begin position="792"/>
        <end position="850"/>
    </location>
</feature>
<dbReference type="FunFam" id="1.10.3080.10:FF:000011">
    <property type="entry name" value="Chloride channel protein"/>
    <property type="match status" value="1"/>
</dbReference>
<comment type="similarity">
    <text evidence="9">Belongs to the chloride channel (TC 2.A.49) family.</text>
</comment>
<sequence length="855" mass="93568">MLGNSTLGNKSYFHKLKELHDALFSSNDMEKHPLKGNASIPMSSPASYQAFGDKQSNGQHSKGGGGQGRGERRGVSVSSDDDMLDVTASGMSDHILQDELTASHCGGVTFAGVGDSDDIPGIGQYDDFHTIDWQRDIARDRMRHRYIVKRRQNSILDLVKGAHDAWSGWLCVLLVGIFTGAVAGVIDIGATWMSDLKYGLCPQAFWLNREQCCWSSNETSFNDKGNCSQWLMWSEVLIQAKDGAGAYLISYVFFISWALLFALLAAALVRMFAPYACGSGIPEIKTILSGFIIRGYLGKWTLIIKSVGIMLSVSTGLSLGKEGPMVHIACCIGNILSYLFPKYGRNEAKKREILSAAAAAGVSVAFGAPIGGVLFSLEEVSYYFPLKTLWRSFFCALVAAFVLHSINPFGNEHSVLFYVEYNKPFLFFELIPFIALGIIGGVIATLFIKANIRWCKFRKVSRLGQYPVTEVLVVTAITAVLAYPNPYTRMSTSQLIYLLFSQCEPQSAGLCDYNVESIPGKSGAQFSPGPEMFSAVWMLVLALVFKFVTTIFTFGMKVPCGLFIPSLCLGSIVGRIVGMGVQALAYHYPNVWIFSGECSSANSQCITPGLYAMVGAAAVLGGVTRMTVSLVVIMFELTGGVRYIVPLMAAAMASKWVGDALGREGIYDAHIHLNGYPFLDSKEEFEHTALAADVMQPKRSEPLSVLTQDSMTVDDVQALLKDTEHNGFPVVVSRESQYLVGFVLRRDLNLALENSKRTLEGIRGDSLVLFVTTPGLAPAPGMPPQLKLKKILDMAPITITDQTPMETVVDMFRKLGLRQTLVTHNGRLLGVITKKDVLRYIKQIDNEDPSSVLFN</sequence>
<dbReference type="GO" id="GO:0005769">
    <property type="term" value="C:early endosome"/>
    <property type="evidence" value="ECO:0007669"/>
    <property type="project" value="TreeGrafter"/>
</dbReference>
<dbReference type="Proteomes" id="UP000291343">
    <property type="component" value="Unassembled WGS sequence"/>
</dbReference>
<evidence type="ECO:0000256" key="1">
    <source>
        <dbReference type="ARBA" id="ARBA00004337"/>
    </source>
</evidence>
<dbReference type="Gene3D" id="3.90.1280.20">
    <property type="match status" value="2"/>
</dbReference>
<dbReference type="SMART" id="SM00116">
    <property type="entry name" value="CBS"/>
    <property type="match status" value="2"/>
</dbReference>
<feature type="transmembrane region" description="Helical" evidence="9">
    <location>
        <begin position="567"/>
        <end position="589"/>
    </location>
</feature>
<dbReference type="GO" id="GO:0008021">
    <property type="term" value="C:synaptic vesicle"/>
    <property type="evidence" value="ECO:0007669"/>
    <property type="project" value="TreeGrafter"/>
</dbReference>
<keyword evidence="2 9" id="KW-0813">Transport</keyword>
<evidence type="ECO:0000256" key="3">
    <source>
        <dbReference type="ARBA" id="ARBA00022692"/>
    </source>
</evidence>
<dbReference type="PANTHER" id="PTHR45711:SF6">
    <property type="entry name" value="CHLORIDE CHANNEL PROTEIN"/>
    <property type="match status" value="1"/>
</dbReference>
<feature type="transmembrane region" description="Helical" evidence="9">
    <location>
        <begin position="248"/>
        <end position="273"/>
    </location>
</feature>
<feature type="transmembrane region" description="Helical" evidence="9">
    <location>
        <begin position="293"/>
        <end position="313"/>
    </location>
</feature>
<dbReference type="SUPFAM" id="SSF81340">
    <property type="entry name" value="Clc chloride channel"/>
    <property type="match status" value="1"/>
</dbReference>
<dbReference type="PROSITE" id="PS51371">
    <property type="entry name" value="CBS"/>
    <property type="match status" value="2"/>
</dbReference>
<dbReference type="CDD" id="cd03684">
    <property type="entry name" value="ClC_3_like"/>
    <property type="match status" value="1"/>
</dbReference>
<dbReference type="InterPro" id="IPR014743">
    <property type="entry name" value="Cl-channel_core"/>
</dbReference>
<feature type="transmembrane region" description="Helical" evidence="9">
    <location>
        <begin position="468"/>
        <end position="485"/>
    </location>
</feature>
<feature type="region of interest" description="Disordered" evidence="10">
    <location>
        <begin position="34"/>
        <end position="78"/>
    </location>
</feature>
<dbReference type="InParanoid" id="A0A482WG24"/>
<evidence type="ECO:0000256" key="10">
    <source>
        <dbReference type="SAM" id="MobiDB-lite"/>
    </source>
</evidence>
<evidence type="ECO:0000256" key="7">
    <source>
        <dbReference type="ARBA" id="ARBA00023214"/>
    </source>
</evidence>
<keyword evidence="3 9" id="KW-0812">Transmembrane</keyword>
<keyword evidence="5 9" id="KW-0406">Ion transport</keyword>
<dbReference type="Gene3D" id="1.10.3080.10">
    <property type="entry name" value="Clc chloride channel"/>
    <property type="match status" value="1"/>
</dbReference>
<keyword evidence="7 9" id="KW-0868">Chloride</keyword>
<dbReference type="GO" id="GO:0005886">
    <property type="term" value="C:plasma membrane"/>
    <property type="evidence" value="ECO:0007669"/>
    <property type="project" value="TreeGrafter"/>
</dbReference>
<dbReference type="EMBL" id="QKKF02037264">
    <property type="protein sequence ID" value="RZF32418.1"/>
    <property type="molecule type" value="Genomic_DNA"/>
</dbReference>
<dbReference type="SMR" id="A0A482WG24"/>
<reference evidence="12 13" key="1">
    <citation type="journal article" date="2017" name="Gigascience">
        <title>Genome sequence of the small brown planthopper, Laodelphax striatellus.</title>
        <authorList>
            <person name="Zhu J."/>
            <person name="Jiang F."/>
            <person name="Wang X."/>
            <person name="Yang P."/>
            <person name="Bao Y."/>
            <person name="Zhao W."/>
            <person name="Wang W."/>
            <person name="Lu H."/>
            <person name="Wang Q."/>
            <person name="Cui N."/>
            <person name="Li J."/>
            <person name="Chen X."/>
            <person name="Luo L."/>
            <person name="Yu J."/>
            <person name="Kang L."/>
            <person name="Cui F."/>
        </authorList>
    </citation>
    <scope>NUCLEOTIDE SEQUENCE [LARGE SCALE GENOMIC DNA]</scope>
    <source>
        <strain evidence="12">Lst14</strain>
    </source>
</reference>
<comment type="subcellular location">
    <subcellularLocation>
        <location evidence="1">Endosome membrane</location>
        <topology evidence="1">Multi-pass membrane protein</topology>
    </subcellularLocation>
    <subcellularLocation>
        <location evidence="9">Membrane</location>
        <topology evidence="9">Multi-pass membrane protein</topology>
    </subcellularLocation>
</comment>
<dbReference type="PRINTS" id="PR00762">
    <property type="entry name" value="CLCHANNEL"/>
</dbReference>
<keyword evidence="8" id="KW-0129">CBS domain</keyword>
<dbReference type="InterPro" id="IPR000644">
    <property type="entry name" value="CBS_dom"/>
</dbReference>
<feature type="transmembrane region" description="Helical" evidence="9">
    <location>
        <begin position="325"/>
        <end position="341"/>
    </location>
</feature>
<evidence type="ECO:0000256" key="5">
    <source>
        <dbReference type="ARBA" id="ARBA00023065"/>
    </source>
</evidence>
<dbReference type="AlphaFoldDB" id="A0A482WG24"/>
<dbReference type="InterPro" id="IPR046342">
    <property type="entry name" value="CBS_dom_sf"/>
</dbReference>
<accession>A0A482WG24</accession>
<name>A0A482WG24_LAOST</name>
<dbReference type="Pfam" id="PF00571">
    <property type="entry name" value="CBS"/>
    <property type="match status" value="2"/>
</dbReference>
<dbReference type="InterPro" id="IPR001807">
    <property type="entry name" value="ClC"/>
</dbReference>
<feature type="domain" description="CBS" evidence="11">
    <location>
        <begin position="695"/>
        <end position="759"/>
    </location>
</feature>
<dbReference type="Pfam" id="PF00654">
    <property type="entry name" value="Voltage_CLC"/>
    <property type="match status" value="1"/>
</dbReference>
<dbReference type="GO" id="GO:0005247">
    <property type="term" value="F:voltage-gated chloride channel activity"/>
    <property type="evidence" value="ECO:0007669"/>
    <property type="project" value="TreeGrafter"/>
</dbReference>
<evidence type="ECO:0000313" key="13">
    <source>
        <dbReference type="Proteomes" id="UP000291343"/>
    </source>
</evidence>